<dbReference type="InterPro" id="IPR036928">
    <property type="entry name" value="AS_sf"/>
</dbReference>
<dbReference type="AlphaFoldDB" id="A0A368R1Y2"/>
<dbReference type="GO" id="GO:0016811">
    <property type="term" value="F:hydrolase activity, acting on carbon-nitrogen (but not peptide) bonds, in linear amides"/>
    <property type="evidence" value="ECO:0007669"/>
    <property type="project" value="UniProtKB-ARBA"/>
</dbReference>
<dbReference type="STRING" id="4555.A0A368R1Y2"/>
<evidence type="ECO:0000313" key="3">
    <source>
        <dbReference type="EMBL" id="RCV24172.1"/>
    </source>
</evidence>
<dbReference type="InterPro" id="IPR023631">
    <property type="entry name" value="Amidase_dom"/>
</dbReference>
<dbReference type="InterPro" id="IPR020556">
    <property type="entry name" value="Amidase_CS"/>
</dbReference>
<evidence type="ECO:0000259" key="2">
    <source>
        <dbReference type="Pfam" id="PF01425"/>
    </source>
</evidence>
<dbReference type="EMBL" id="CM003532">
    <property type="protein sequence ID" value="RCV24172.1"/>
    <property type="molecule type" value="Genomic_DNA"/>
</dbReference>
<gene>
    <name evidence="3" type="ORF">SETIT_5G063800v2</name>
</gene>
<dbReference type="Pfam" id="PF01425">
    <property type="entry name" value="Amidase"/>
    <property type="match status" value="2"/>
</dbReference>
<feature type="domain" description="Amidase" evidence="2">
    <location>
        <begin position="505"/>
        <end position="897"/>
    </location>
</feature>
<comment type="similarity">
    <text evidence="1">Belongs to the amidase family.</text>
</comment>
<feature type="domain" description="Amidase" evidence="2">
    <location>
        <begin position="123"/>
        <end position="267"/>
    </location>
</feature>
<proteinExistence type="inferred from homology"/>
<dbReference type="PANTHER" id="PTHR46310">
    <property type="entry name" value="AMIDASE 1"/>
    <property type="match status" value="1"/>
</dbReference>
<dbReference type="PANTHER" id="PTHR46310:SF7">
    <property type="entry name" value="AMIDASE 1"/>
    <property type="match status" value="1"/>
</dbReference>
<name>A0A368R1Y2_SETIT</name>
<dbReference type="Gene3D" id="3.90.1300.10">
    <property type="entry name" value="Amidase signature (AS) domain"/>
    <property type="match status" value="2"/>
</dbReference>
<evidence type="ECO:0000256" key="1">
    <source>
        <dbReference type="ARBA" id="ARBA00009199"/>
    </source>
</evidence>
<accession>A0A368R1Y2</accession>
<dbReference type="FunFam" id="3.90.1300.10:FF:000004">
    <property type="entry name" value="Outer envelope protein 64, mitochondrial"/>
    <property type="match status" value="2"/>
</dbReference>
<reference evidence="3" key="2">
    <citation type="submission" date="2015-07" db="EMBL/GenBank/DDBJ databases">
        <authorList>
            <person name="Noorani M."/>
        </authorList>
    </citation>
    <scope>NUCLEOTIDE SEQUENCE</scope>
    <source>
        <strain evidence="3">Yugu1</strain>
    </source>
</reference>
<sequence length="922" mass="98741">MCEARKIQHFNCTRFSTIHHYQWWAGTEKGEGKAWRRSWRAETTAPSWRDSSCCLRNLSRRRSSRCTASPSPSRTCDQVSPSSLSISKFDCQRLKPYVLSCCSFDVSGRVTGFGNPDWARTHGPAAATSPVVLAALAAGATGVGKTIMDEMGCSIDGENAHYGTPTNPCAPDRVPGGSSSGSAAAVAAKLVDFSLGTDTGGSVRVPAAYCGIFGLRPSHGLVSTENVVPMSQMFDTVGWFARDISTLSRVSNVLLPLPADNTIKQPTQFTIPKDCFEILGSLRDQTYQVLNASIAKRFGSDAVDNRNLGEFVSNNVPKIGKFISDFSKSESPSVPALSAISYVVGCLQRSEFKANHAEWVNTVKPNLGPGIRERVHGAITSEAGPMEEFHVLRTEFKAALDALVKDDGILVIPTVPGSPPKLRTEAAALENFRARAFSLLAIAGLSGFCQGARVRDYPQSGLDHLHRSALLRGLRERGEGMAMGIEGGDYGAFMEKFELLPPQSQQQEELPLHGLTFAIKDIFDISGRVTGFGNPDGARTHAPAAATSPVVLATLAAGATSVGKTVMDEMAYSINGENAHYGTPTNPCAPDRVPGGSSSGSAVAVAAKLVDFALGTDTGGSVRVPAAYCGIFGLRPSHGVVSTENVTPMSQMFDTVGWFARDLSTLSRVSDVLLPLPADNNIKQPTQFTIPKDCFEILGSLKDQTYQILNASVAKRFGSDAVDNRNLGEFVSNNVPTIGKFISDFSKNEAPSVPALSVISYVMRCLQRSEFKANHAEWINTVKPNLGPGIRERVHEAITSEDGPMEDFHALRTEFKSALAALVKDDGILAIPTVPGSPPKLRMEAAALENFRARAFSLLSIAGLSGFCQLSIPLGVRDGVPVSVSLVARHGADRFLLSVAQELYETLKEETKKAWSSMGSSL</sequence>
<dbReference type="OrthoDB" id="245563at2759"/>
<reference evidence="3" key="1">
    <citation type="journal article" date="2012" name="Nat. Biotechnol.">
        <title>Reference genome sequence of the model plant Setaria.</title>
        <authorList>
            <person name="Bennetzen J.L."/>
            <person name="Schmutz J."/>
            <person name="Wang H."/>
            <person name="Percifield R."/>
            <person name="Hawkins J."/>
            <person name="Pontaroli A.C."/>
            <person name="Estep M."/>
            <person name="Feng L."/>
            <person name="Vaughn J.N."/>
            <person name="Grimwood J."/>
            <person name="Jenkins J."/>
            <person name="Barry K."/>
            <person name="Lindquist E."/>
            <person name="Hellsten U."/>
            <person name="Deshpande S."/>
            <person name="Wang X."/>
            <person name="Wu X."/>
            <person name="Mitros T."/>
            <person name="Triplett J."/>
            <person name="Yang X."/>
            <person name="Ye C.Y."/>
            <person name="Mauro-Herrera M."/>
            <person name="Wang L."/>
            <person name="Li P."/>
            <person name="Sharma M."/>
            <person name="Sharma R."/>
            <person name="Ronald P.C."/>
            <person name="Panaud O."/>
            <person name="Kellogg E.A."/>
            <person name="Brutnell T.P."/>
            <person name="Doust A.N."/>
            <person name="Tuskan G.A."/>
            <person name="Rokhsar D."/>
            <person name="Devos K.M."/>
        </authorList>
    </citation>
    <scope>NUCLEOTIDE SEQUENCE [LARGE SCALE GENOMIC DNA]</scope>
    <source>
        <strain evidence="3">Yugu1</strain>
    </source>
</reference>
<protein>
    <recommendedName>
        <fullName evidence="2">Amidase domain-containing protein</fullName>
    </recommendedName>
</protein>
<dbReference type="PROSITE" id="PS00571">
    <property type="entry name" value="AMIDASES"/>
    <property type="match status" value="2"/>
</dbReference>
<organism evidence="3">
    <name type="scientific">Setaria italica</name>
    <name type="common">Foxtail millet</name>
    <name type="synonym">Panicum italicum</name>
    <dbReference type="NCBI Taxonomy" id="4555"/>
    <lineage>
        <taxon>Eukaryota</taxon>
        <taxon>Viridiplantae</taxon>
        <taxon>Streptophyta</taxon>
        <taxon>Embryophyta</taxon>
        <taxon>Tracheophyta</taxon>
        <taxon>Spermatophyta</taxon>
        <taxon>Magnoliopsida</taxon>
        <taxon>Liliopsida</taxon>
        <taxon>Poales</taxon>
        <taxon>Poaceae</taxon>
        <taxon>PACMAD clade</taxon>
        <taxon>Panicoideae</taxon>
        <taxon>Panicodae</taxon>
        <taxon>Paniceae</taxon>
        <taxon>Cenchrinae</taxon>
        <taxon>Setaria</taxon>
    </lineage>
</organism>
<dbReference type="SUPFAM" id="SSF75304">
    <property type="entry name" value="Amidase signature (AS) enzymes"/>
    <property type="match status" value="2"/>
</dbReference>